<reference evidence="2" key="1">
    <citation type="submission" date="2018-02" db="EMBL/GenBank/DDBJ databases">
        <authorList>
            <person name="Cohen D.B."/>
            <person name="Kent A.D."/>
        </authorList>
    </citation>
    <scope>NUCLEOTIDE SEQUENCE</scope>
</reference>
<dbReference type="PANTHER" id="PTHR47074">
    <property type="entry name" value="BNAC02G40300D PROTEIN"/>
    <property type="match status" value="1"/>
</dbReference>
<feature type="domain" description="RNase H type-1" evidence="1">
    <location>
        <begin position="87"/>
        <end position="199"/>
    </location>
</feature>
<sequence>MYCLFSLGIENKLLHEGVAGNPLGVVQRAKTLLKDYQTVNPDIAWLWRVEVGGGGGVPKVQVQVARSGWVPPLMGLFKVSWDLVRNSQSQTWHLGVLIRDHDRNVMAAMCGPVMSLQRGVHPRIGACIQAITFALDIGFYEVVFEGPPVSFMGGLHDSSLEVTMEDMWLEEIPVLIQRFRHFTVALGSKEALVAVKELAMLGSLTNLSKVWFEEVPVEIEGVL</sequence>
<evidence type="ECO:0000313" key="2">
    <source>
        <dbReference type="EMBL" id="SPC75192.1"/>
    </source>
</evidence>
<dbReference type="GO" id="GO:0004523">
    <property type="term" value="F:RNA-DNA hybrid ribonuclease activity"/>
    <property type="evidence" value="ECO:0007669"/>
    <property type="project" value="InterPro"/>
</dbReference>
<dbReference type="AlphaFoldDB" id="A0A2N9EK66"/>
<dbReference type="Pfam" id="PF13456">
    <property type="entry name" value="RVT_3"/>
    <property type="match status" value="1"/>
</dbReference>
<dbReference type="InterPro" id="IPR052929">
    <property type="entry name" value="RNase_H-like_EbsB-rel"/>
</dbReference>
<dbReference type="GO" id="GO:0003676">
    <property type="term" value="F:nucleic acid binding"/>
    <property type="evidence" value="ECO:0007669"/>
    <property type="project" value="InterPro"/>
</dbReference>
<gene>
    <name evidence="2" type="ORF">FSB_LOCUS3074</name>
</gene>
<accession>A0A2N9EK66</accession>
<protein>
    <recommendedName>
        <fullName evidence="1">RNase H type-1 domain-containing protein</fullName>
    </recommendedName>
</protein>
<evidence type="ECO:0000259" key="1">
    <source>
        <dbReference type="Pfam" id="PF13456"/>
    </source>
</evidence>
<organism evidence="2">
    <name type="scientific">Fagus sylvatica</name>
    <name type="common">Beechnut</name>
    <dbReference type="NCBI Taxonomy" id="28930"/>
    <lineage>
        <taxon>Eukaryota</taxon>
        <taxon>Viridiplantae</taxon>
        <taxon>Streptophyta</taxon>
        <taxon>Embryophyta</taxon>
        <taxon>Tracheophyta</taxon>
        <taxon>Spermatophyta</taxon>
        <taxon>Magnoliopsida</taxon>
        <taxon>eudicotyledons</taxon>
        <taxon>Gunneridae</taxon>
        <taxon>Pentapetalae</taxon>
        <taxon>rosids</taxon>
        <taxon>fabids</taxon>
        <taxon>Fagales</taxon>
        <taxon>Fagaceae</taxon>
        <taxon>Fagus</taxon>
    </lineage>
</organism>
<dbReference type="PANTHER" id="PTHR47074:SF11">
    <property type="entry name" value="REVERSE TRANSCRIPTASE-LIKE PROTEIN"/>
    <property type="match status" value="1"/>
</dbReference>
<dbReference type="EMBL" id="OIVN01000147">
    <property type="protein sequence ID" value="SPC75192.1"/>
    <property type="molecule type" value="Genomic_DNA"/>
</dbReference>
<dbReference type="InterPro" id="IPR002156">
    <property type="entry name" value="RNaseH_domain"/>
</dbReference>
<name>A0A2N9EK66_FAGSY</name>
<proteinExistence type="predicted"/>